<dbReference type="PROSITE" id="PS00150">
    <property type="entry name" value="ACYLPHOSPHATASE_1"/>
    <property type="match status" value="1"/>
</dbReference>
<dbReference type="InterPro" id="IPR017968">
    <property type="entry name" value="Acylphosphatase_CS"/>
</dbReference>
<protein>
    <recommendedName>
        <fullName evidence="3 5">acylphosphatase</fullName>
        <ecNumber evidence="2 5">3.6.1.7</ecNumber>
    </recommendedName>
</protein>
<dbReference type="PROSITE" id="PS51160">
    <property type="entry name" value="ACYLPHOSPHATASE_3"/>
    <property type="match status" value="1"/>
</dbReference>
<dbReference type="RefSeq" id="WP_010749324.1">
    <property type="nucleotide sequence ID" value="NZ_BAAAXK010000042.1"/>
</dbReference>
<evidence type="ECO:0000313" key="13">
    <source>
        <dbReference type="Proteomes" id="UP000422837"/>
    </source>
</evidence>
<evidence type="ECO:0000313" key="10">
    <source>
        <dbReference type="EMBL" id="QGN30159.1"/>
    </source>
</evidence>
<evidence type="ECO:0000313" key="9">
    <source>
        <dbReference type="EMBL" id="MDT2982924.1"/>
    </source>
</evidence>
<sequence>MKKLRIHVQGRVQGVGFRYTTKMLADQLGVTGSVKNEADGSVSIEAIGDDKAIDAFVAGVKDSPSPAGKVNQIDIQPDDAIKERRSFDVVYY</sequence>
<dbReference type="EMBL" id="JARQDV010000003">
    <property type="protein sequence ID" value="MDT2964247.1"/>
    <property type="molecule type" value="Genomic_DNA"/>
</dbReference>
<feature type="active site" evidence="5">
    <location>
        <position position="18"/>
    </location>
</feature>
<evidence type="ECO:0000256" key="4">
    <source>
        <dbReference type="ARBA" id="ARBA00047645"/>
    </source>
</evidence>
<evidence type="ECO:0000256" key="3">
    <source>
        <dbReference type="ARBA" id="ARBA00015991"/>
    </source>
</evidence>
<comment type="similarity">
    <text evidence="1 6">Belongs to the acylphosphatase family.</text>
</comment>
<evidence type="ECO:0000313" key="8">
    <source>
        <dbReference type="EMBL" id="MDT2964247.1"/>
    </source>
</evidence>
<dbReference type="GeneID" id="15142701"/>
<dbReference type="PANTHER" id="PTHR47268:SF4">
    <property type="entry name" value="ACYLPHOSPHATASE"/>
    <property type="match status" value="1"/>
</dbReference>
<reference evidence="11 12" key="1">
    <citation type="submission" date="2018-08" db="EMBL/GenBank/DDBJ databases">
        <title>A genome reference for cultivated species of the human gut microbiota.</title>
        <authorList>
            <person name="Zou Y."/>
            <person name="Xue W."/>
            <person name="Luo G."/>
        </authorList>
    </citation>
    <scope>NUCLEOTIDE SEQUENCE [LARGE SCALE GENOMIC DNA]</scope>
    <source>
        <strain evidence="11 12">AF48-16</strain>
    </source>
</reference>
<dbReference type="InterPro" id="IPR020456">
    <property type="entry name" value="Acylphosphatase"/>
</dbReference>
<dbReference type="AlphaFoldDB" id="A0A1V8ZRD8"/>
<evidence type="ECO:0000313" key="12">
    <source>
        <dbReference type="Proteomes" id="UP000286288"/>
    </source>
</evidence>
<dbReference type="EMBL" id="JARQDZ010000003">
    <property type="protein sequence ID" value="MDT2982924.1"/>
    <property type="molecule type" value="Genomic_DNA"/>
</dbReference>
<evidence type="ECO:0000256" key="5">
    <source>
        <dbReference type="PROSITE-ProRule" id="PRU00520"/>
    </source>
</evidence>
<comment type="catalytic activity">
    <reaction evidence="4 5">
        <text>an acyl phosphate + H2O = a carboxylate + phosphate + H(+)</text>
        <dbReference type="Rhea" id="RHEA:14965"/>
        <dbReference type="ChEBI" id="CHEBI:15377"/>
        <dbReference type="ChEBI" id="CHEBI:15378"/>
        <dbReference type="ChEBI" id="CHEBI:29067"/>
        <dbReference type="ChEBI" id="CHEBI:43474"/>
        <dbReference type="ChEBI" id="CHEBI:59918"/>
        <dbReference type="EC" id="3.6.1.7"/>
    </reaction>
</comment>
<dbReference type="EMBL" id="QRMZ01000009">
    <property type="protein sequence ID" value="RHK06550.1"/>
    <property type="molecule type" value="Genomic_DNA"/>
</dbReference>
<feature type="active site" evidence="5">
    <location>
        <position position="36"/>
    </location>
</feature>
<dbReference type="Proteomes" id="UP000286288">
    <property type="component" value="Unassembled WGS sequence"/>
</dbReference>
<dbReference type="Pfam" id="PF00708">
    <property type="entry name" value="Acylphosphatase"/>
    <property type="match status" value="1"/>
</dbReference>
<evidence type="ECO:0000256" key="6">
    <source>
        <dbReference type="RuleBase" id="RU004168"/>
    </source>
</evidence>
<evidence type="ECO:0000313" key="11">
    <source>
        <dbReference type="EMBL" id="RHK06550.1"/>
    </source>
</evidence>
<name>A0A1V8ZRD8_ENTCA</name>
<reference evidence="10 13" key="2">
    <citation type="submission" date="2019-11" db="EMBL/GenBank/DDBJ databases">
        <title>Detection and genome characteristic of a blood enterococcus casselifavus isolate from Zhengzhou,china.</title>
        <authorList>
            <person name="Wen P."/>
        </authorList>
    </citation>
    <scope>NUCLEOTIDE SEQUENCE [LARGE SCALE GENOMIC DNA]</scope>
    <source>
        <strain evidence="10 13">EC291</strain>
    </source>
</reference>
<organism evidence="11 12">
    <name type="scientific">Enterococcus casseliflavus</name>
    <name type="common">Enterococcus flavescens</name>
    <dbReference type="NCBI Taxonomy" id="37734"/>
    <lineage>
        <taxon>Bacteria</taxon>
        <taxon>Bacillati</taxon>
        <taxon>Bacillota</taxon>
        <taxon>Bacilli</taxon>
        <taxon>Lactobacillales</taxon>
        <taxon>Enterococcaceae</taxon>
        <taxon>Enterococcus</taxon>
    </lineage>
</organism>
<keyword evidence="5" id="KW-0378">Hydrolase</keyword>
<dbReference type="InterPro" id="IPR001792">
    <property type="entry name" value="Acylphosphatase-like_dom"/>
</dbReference>
<evidence type="ECO:0000259" key="7">
    <source>
        <dbReference type="PROSITE" id="PS51160"/>
    </source>
</evidence>
<dbReference type="GO" id="GO:0003998">
    <property type="term" value="F:acylphosphatase activity"/>
    <property type="evidence" value="ECO:0007669"/>
    <property type="project" value="UniProtKB-EC"/>
</dbReference>
<dbReference type="EMBL" id="CP046123">
    <property type="protein sequence ID" value="QGN30159.1"/>
    <property type="molecule type" value="Genomic_DNA"/>
</dbReference>
<dbReference type="Proteomes" id="UP000422837">
    <property type="component" value="Chromosome"/>
</dbReference>
<dbReference type="SUPFAM" id="SSF54975">
    <property type="entry name" value="Acylphosphatase/BLUF domain-like"/>
    <property type="match status" value="1"/>
</dbReference>
<dbReference type="InterPro" id="IPR036046">
    <property type="entry name" value="Acylphosphatase-like_dom_sf"/>
</dbReference>
<reference evidence="8 14" key="3">
    <citation type="submission" date="2023-03" db="EMBL/GenBank/DDBJ databases">
        <authorList>
            <person name="Shen W."/>
            <person name="Cai J."/>
        </authorList>
    </citation>
    <scope>NUCLEOTIDE SEQUENCE</scope>
    <source>
        <strain evidence="9 14">B516</strain>
        <strain evidence="8">K72-2</strain>
    </source>
</reference>
<dbReference type="Proteomes" id="UP001268896">
    <property type="component" value="Unassembled WGS sequence"/>
</dbReference>
<evidence type="ECO:0000256" key="1">
    <source>
        <dbReference type="ARBA" id="ARBA00005614"/>
    </source>
</evidence>
<dbReference type="EC" id="3.6.1.7" evidence="2 5"/>
<evidence type="ECO:0000313" key="14">
    <source>
        <dbReference type="Proteomes" id="UP001253851"/>
    </source>
</evidence>
<proteinExistence type="inferred from homology"/>
<dbReference type="PANTHER" id="PTHR47268">
    <property type="entry name" value="ACYLPHOSPHATASE"/>
    <property type="match status" value="1"/>
</dbReference>
<gene>
    <name evidence="11" type="ORF">DW084_08325</name>
    <name evidence="10" type="ORF">GFU50_11825</name>
    <name evidence="8" type="ORF">P7I32_06470</name>
    <name evidence="9" type="ORF">P7I34_09645</name>
</gene>
<evidence type="ECO:0000256" key="2">
    <source>
        <dbReference type="ARBA" id="ARBA00012150"/>
    </source>
</evidence>
<accession>A0A1V8ZRD8</accession>
<dbReference type="Gene3D" id="3.30.70.100">
    <property type="match status" value="1"/>
</dbReference>
<feature type="domain" description="Acylphosphatase-like" evidence="7">
    <location>
        <begin position="3"/>
        <end position="91"/>
    </location>
</feature>
<dbReference type="Proteomes" id="UP001253851">
    <property type="component" value="Unassembled WGS sequence"/>
</dbReference>